<evidence type="ECO:0000256" key="3">
    <source>
        <dbReference type="ARBA" id="ARBA00010658"/>
    </source>
</evidence>
<reference evidence="19" key="2">
    <citation type="submission" date="2025-08" db="UniProtKB">
        <authorList>
            <consortium name="Ensembl"/>
        </authorList>
    </citation>
    <scope>IDENTIFICATION</scope>
</reference>
<dbReference type="GO" id="GO:0008270">
    <property type="term" value="F:zinc ion binding"/>
    <property type="evidence" value="ECO:0007669"/>
    <property type="project" value="Ensembl"/>
</dbReference>
<protein>
    <recommendedName>
        <fullName evidence="15">Hedgehog-interacting protein</fullName>
    </recommendedName>
</protein>
<keyword evidence="6 16" id="KW-0245">EGF-like domain</keyword>
<dbReference type="AlphaFoldDB" id="A0A670J7Z2"/>
<evidence type="ECO:0000256" key="7">
    <source>
        <dbReference type="ARBA" id="ARBA00022723"/>
    </source>
</evidence>
<dbReference type="GO" id="GO:0005576">
    <property type="term" value="C:extracellular region"/>
    <property type="evidence" value="ECO:0007669"/>
    <property type="project" value="UniProtKB-SubCell"/>
</dbReference>
<evidence type="ECO:0000313" key="19">
    <source>
        <dbReference type="Ensembl" id="ENSPMRP00000020578.1"/>
    </source>
</evidence>
<comment type="similarity">
    <text evidence="3">Belongs to the HHIP family.</text>
</comment>
<reference evidence="19 20" key="1">
    <citation type="journal article" date="2019" name="Proc. Natl. Acad. Sci. U.S.A.">
        <title>Regulatory changes in pterin and carotenoid genes underlie balanced color polymorphisms in the wall lizard.</title>
        <authorList>
            <person name="Andrade P."/>
            <person name="Pinho C."/>
            <person name="Perez I de Lanuza G."/>
            <person name="Afonso S."/>
            <person name="Brejcha J."/>
            <person name="Rubin C.J."/>
            <person name="Wallerman O."/>
            <person name="Pereira P."/>
            <person name="Sabatino S.J."/>
            <person name="Bellati A."/>
            <person name="Pellitteri-Rosa D."/>
            <person name="Bosakova Z."/>
            <person name="Bunikis I."/>
            <person name="Carretero M.A."/>
            <person name="Feiner N."/>
            <person name="Marsik P."/>
            <person name="Pauperio F."/>
            <person name="Salvi D."/>
            <person name="Soler L."/>
            <person name="While G.M."/>
            <person name="Uller T."/>
            <person name="Font E."/>
            <person name="Andersson L."/>
            <person name="Carneiro M."/>
        </authorList>
    </citation>
    <scope>NUCLEOTIDE SEQUENCE</scope>
</reference>
<dbReference type="FunFam" id="2.120.10.30:FF:000026">
    <property type="entry name" value="hedgehog-interacting protein-like isoform X1"/>
    <property type="match status" value="1"/>
</dbReference>
<accession>A0A670J7Z2</accession>
<keyword evidence="5" id="KW-0964">Secreted</keyword>
<dbReference type="SUPFAM" id="SSF50952">
    <property type="entry name" value="Soluble quinoprotein glucose dehydrogenase"/>
    <property type="match status" value="1"/>
</dbReference>
<dbReference type="CTD" id="64399"/>
<dbReference type="FunFam" id="2.10.25.10:FF:000020">
    <property type="entry name" value="Latent-transforming growth factor beta-binding protein 1"/>
    <property type="match status" value="1"/>
</dbReference>
<evidence type="ECO:0000256" key="17">
    <source>
        <dbReference type="SAM" id="MobiDB-lite"/>
    </source>
</evidence>
<comment type="subunit">
    <text evidence="14">Interacts with all three hedgehog family members, SHH, IHH and DHH.</text>
</comment>
<dbReference type="Gene3D" id="2.120.10.30">
    <property type="entry name" value="TolB, C-terminal domain"/>
    <property type="match status" value="1"/>
</dbReference>
<dbReference type="SMART" id="SM00181">
    <property type="entry name" value="EGF"/>
    <property type="match status" value="2"/>
</dbReference>
<evidence type="ECO:0000256" key="8">
    <source>
        <dbReference type="ARBA" id="ARBA00022729"/>
    </source>
</evidence>
<dbReference type="RefSeq" id="XP_028599469.1">
    <property type="nucleotide sequence ID" value="XM_028743636.1"/>
</dbReference>
<dbReference type="GO" id="GO:0060441">
    <property type="term" value="P:epithelial tube branching involved in lung morphogenesis"/>
    <property type="evidence" value="ECO:0007669"/>
    <property type="project" value="Ensembl"/>
</dbReference>
<keyword evidence="9" id="KW-0677">Repeat</keyword>
<dbReference type="GO" id="GO:0009953">
    <property type="term" value="P:dorsal/ventral pattern formation"/>
    <property type="evidence" value="ECO:0007669"/>
    <property type="project" value="Ensembl"/>
</dbReference>
<dbReference type="Ensembl" id="ENSPMRT00000021858.1">
    <property type="protein sequence ID" value="ENSPMRP00000020578.1"/>
    <property type="gene ID" value="ENSPMRG00000013378.1"/>
</dbReference>
<keyword evidence="4" id="KW-1003">Cell membrane</keyword>
<keyword evidence="20" id="KW-1185">Reference proteome</keyword>
<evidence type="ECO:0000256" key="5">
    <source>
        <dbReference type="ARBA" id="ARBA00022525"/>
    </source>
</evidence>
<dbReference type="PANTHER" id="PTHR19328:SF27">
    <property type="entry name" value="HEDGEHOG-INTERACTING PROTEIN"/>
    <property type="match status" value="1"/>
</dbReference>
<comment type="caution">
    <text evidence="16">Lacks conserved residue(s) required for the propagation of feature annotation.</text>
</comment>
<dbReference type="GO" id="GO:0097108">
    <property type="term" value="F:hedgehog family protein binding"/>
    <property type="evidence" value="ECO:0007669"/>
    <property type="project" value="Ensembl"/>
</dbReference>
<keyword evidence="12 16" id="KW-1015">Disulfide bond</keyword>
<evidence type="ECO:0000256" key="2">
    <source>
        <dbReference type="ARBA" id="ARBA00004613"/>
    </source>
</evidence>
<organism evidence="19 20">
    <name type="scientific">Podarcis muralis</name>
    <name type="common">Wall lizard</name>
    <name type="synonym">Lacerta muralis</name>
    <dbReference type="NCBI Taxonomy" id="64176"/>
    <lineage>
        <taxon>Eukaryota</taxon>
        <taxon>Metazoa</taxon>
        <taxon>Chordata</taxon>
        <taxon>Craniata</taxon>
        <taxon>Vertebrata</taxon>
        <taxon>Euteleostomi</taxon>
        <taxon>Lepidosauria</taxon>
        <taxon>Squamata</taxon>
        <taxon>Bifurcata</taxon>
        <taxon>Unidentata</taxon>
        <taxon>Episquamata</taxon>
        <taxon>Laterata</taxon>
        <taxon>Lacertibaenia</taxon>
        <taxon>Lacertidae</taxon>
        <taxon>Podarcis</taxon>
    </lineage>
</organism>
<evidence type="ECO:0000256" key="15">
    <source>
        <dbReference type="ARBA" id="ARBA00069123"/>
    </source>
</evidence>
<dbReference type="PROSITE" id="PS01186">
    <property type="entry name" value="EGF_2"/>
    <property type="match status" value="1"/>
</dbReference>
<evidence type="ECO:0000256" key="10">
    <source>
        <dbReference type="ARBA" id="ARBA00022833"/>
    </source>
</evidence>
<feature type="disulfide bond" evidence="16">
    <location>
        <begin position="832"/>
        <end position="841"/>
    </location>
</feature>
<keyword evidence="8" id="KW-0732">Signal</keyword>
<dbReference type="PROSITE" id="PS00022">
    <property type="entry name" value="EGF_1"/>
    <property type="match status" value="1"/>
</dbReference>
<evidence type="ECO:0000256" key="9">
    <source>
        <dbReference type="ARBA" id="ARBA00022737"/>
    </source>
</evidence>
<feature type="region of interest" description="Disordered" evidence="17">
    <location>
        <begin position="66"/>
        <end position="91"/>
    </location>
</feature>
<evidence type="ECO:0000256" key="11">
    <source>
        <dbReference type="ARBA" id="ARBA00023136"/>
    </source>
</evidence>
<dbReference type="GeneTree" id="ENSGT00940000158660"/>
<evidence type="ECO:0000256" key="6">
    <source>
        <dbReference type="ARBA" id="ARBA00022536"/>
    </source>
</evidence>
<dbReference type="PROSITE" id="PS50026">
    <property type="entry name" value="EGF_3"/>
    <property type="match status" value="1"/>
</dbReference>
<sequence length="891" mass="100286">MRALVSSSSRRQQQRRHHPSQAVLAELRPPFYGTTRRDLLLLLPPPPPRPPPPPPRLLFRAPTREPFAPAISTPQPRQLNRPSRKLPRAKCAAPFTRRRRSPYTTRDVRSPPPLFFWSLRHHSLPPWRPPPPHHLCLFLSPPPPPDLRGFPPTHTHTTRKALALGFALGFASEARGGMVALKMLPLKLLLVAVVLCFFEGEARFGESGGAKRRRCLNGSPPRRLKKRDRRLMLLEPPLGGEFMCRGFYPRLSCCPRADSQGSLHVENKIFSVTNNTECVKMLQEIKCAHCSPNAQNLFHSTEKEALGRELVLPFLCKDYCKEFYYTCRGHIPGFLQTTADDFCFYYTRKDGGLCFPDFPRKQVRGPASNYLDQMDEYGRVEDISRKHKHNCFCIHEVASGLRQPVGATHCGDGSQRLFILEKEGYVKVFTPEGDLIKEPFLDIHKLVQSGIKGGDERGLLSLAFHPNYKKNGKLYVSYTTNQERWAIGPHDHILRVVEYTVSRKNPHQVDTRTARGFLEVAELHRKHLGGQLLFGPDGFLYTFLGDGMITIDDMEEMDGLSDFTGSVLRLDVDTDFCHVPYSIPRSNPHFNSTNQPPEIFAHGLHNPGRCAVDRQPTDVNINLTILCSDSNGKNRSSARILQIIKGKDYESEPSLLEFKPFSSGPLVGGFVYRGCQSERLYGSYIFADRNGNFLTLQQSPVTKQWQEKPLCLGNSGSCRGFFSGHILGFGEDEVGEVYILASSKSMTHSHNGKLYKIVDPKRPLVPEECKRTALPAQILTSECSRHCRNGHCTPTGKCCCNQGWEGEFCRIAKCEPACRHGGVCIRPNKCMCKKGYLGLQCEQVDRNIRRVTRRSLPTQREGKSKGALRPTVHQTPVPPTPTVCSVLSNVA</sequence>
<feature type="compositionally biased region" description="Polar residues" evidence="17">
    <location>
        <begin position="72"/>
        <end position="81"/>
    </location>
</feature>
<evidence type="ECO:0000256" key="12">
    <source>
        <dbReference type="ARBA" id="ARBA00023157"/>
    </source>
</evidence>
<proteinExistence type="inferred from homology"/>
<name>A0A670J7Z2_PODMU</name>
<evidence type="ECO:0000256" key="4">
    <source>
        <dbReference type="ARBA" id="ARBA00022475"/>
    </source>
</evidence>
<dbReference type="InterPro" id="IPR012938">
    <property type="entry name" value="Glc/Sorbosone_DH"/>
</dbReference>
<dbReference type="GO" id="GO:0045879">
    <property type="term" value="P:negative regulation of smoothened signaling pathway"/>
    <property type="evidence" value="ECO:0007669"/>
    <property type="project" value="Ensembl"/>
</dbReference>
<comment type="subcellular location">
    <subcellularLocation>
        <location evidence="1">Cell membrane</location>
        <topology evidence="1">Peripheral membrane protein</topology>
    </subcellularLocation>
    <subcellularLocation>
        <location evidence="2">Secreted</location>
    </subcellularLocation>
</comment>
<dbReference type="GO" id="GO:0007165">
    <property type="term" value="P:signal transduction"/>
    <property type="evidence" value="ECO:0007669"/>
    <property type="project" value="Ensembl"/>
</dbReference>
<feature type="disulfide bond" evidence="16">
    <location>
        <begin position="814"/>
        <end position="824"/>
    </location>
</feature>
<keyword evidence="7" id="KW-0479">Metal-binding</keyword>
<dbReference type="PANTHER" id="PTHR19328">
    <property type="entry name" value="HEDGEHOG-INTERACTING PROTEIN"/>
    <property type="match status" value="1"/>
</dbReference>
<feature type="region of interest" description="Disordered" evidence="17">
    <location>
        <begin position="1"/>
        <end position="30"/>
    </location>
</feature>
<dbReference type="Gene3D" id="2.10.25.10">
    <property type="entry name" value="Laminin"/>
    <property type="match status" value="2"/>
</dbReference>
<dbReference type="OMA" id="RMPHREP"/>
<dbReference type="GeneID" id="114603994"/>
<dbReference type="InterPro" id="IPR011042">
    <property type="entry name" value="6-blade_b-propeller_TolB-like"/>
</dbReference>
<keyword evidence="13" id="KW-0325">Glycoprotein</keyword>
<gene>
    <name evidence="19" type="primary">HHIP</name>
</gene>
<dbReference type="InterPro" id="IPR011041">
    <property type="entry name" value="Quinoprot_gluc/sorb_DH_b-prop"/>
</dbReference>
<keyword evidence="10" id="KW-0862">Zinc</keyword>
<dbReference type="GO" id="GO:0048705">
    <property type="term" value="P:skeletal system morphogenesis"/>
    <property type="evidence" value="ECO:0007669"/>
    <property type="project" value="Ensembl"/>
</dbReference>
<evidence type="ECO:0000259" key="18">
    <source>
        <dbReference type="PROSITE" id="PS50026"/>
    </source>
</evidence>
<evidence type="ECO:0000256" key="13">
    <source>
        <dbReference type="ARBA" id="ARBA00023180"/>
    </source>
</evidence>
<evidence type="ECO:0000256" key="1">
    <source>
        <dbReference type="ARBA" id="ARBA00004202"/>
    </source>
</evidence>
<evidence type="ECO:0000313" key="20">
    <source>
        <dbReference type="Proteomes" id="UP000472272"/>
    </source>
</evidence>
<dbReference type="InterPro" id="IPR000742">
    <property type="entry name" value="EGF"/>
</dbReference>
<dbReference type="GO" id="GO:0009986">
    <property type="term" value="C:cell surface"/>
    <property type="evidence" value="ECO:0007669"/>
    <property type="project" value="Ensembl"/>
</dbReference>
<reference evidence="19" key="3">
    <citation type="submission" date="2025-09" db="UniProtKB">
        <authorList>
            <consortium name="Ensembl"/>
        </authorList>
    </citation>
    <scope>IDENTIFICATION</scope>
</reference>
<feature type="region of interest" description="Disordered" evidence="17">
    <location>
        <begin position="852"/>
        <end position="875"/>
    </location>
</feature>
<dbReference type="GO" id="GO:0040036">
    <property type="term" value="P:regulation of fibroblast growth factor receptor signaling pathway"/>
    <property type="evidence" value="ECO:0007669"/>
    <property type="project" value="Ensembl"/>
</dbReference>
<evidence type="ECO:0000256" key="16">
    <source>
        <dbReference type="PROSITE-ProRule" id="PRU00076"/>
    </source>
</evidence>
<feature type="compositionally biased region" description="Low complexity" evidence="17">
    <location>
        <begin position="1"/>
        <end position="11"/>
    </location>
</feature>
<dbReference type="GO" id="GO:0007405">
    <property type="term" value="P:neuroblast proliferation"/>
    <property type="evidence" value="ECO:0007669"/>
    <property type="project" value="Ensembl"/>
</dbReference>
<dbReference type="GO" id="GO:0005886">
    <property type="term" value="C:plasma membrane"/>
    <property type="evidence" value="ECO:0007669"/>
    <property type="project" value="UniProtKB-SubCell"/>
</dbReference>
<dbReference type="Pfam" id="PF07995">
    <property type="entry name" value="GSDH"/>
    <property type="match status" value="1"/>
</dbReference>
<evidence type="ECO:0000256" key="14">
    <source>
        <dbReference type="ARBA" id="ARBA00064170"/>
    </source>
</evidence>
<keyword evidence="11" id="KW-0472">Membrane</keyword>
<dbReference type="Proteomes" id="UP000472272">
    <property type="component" value="Chromosome 9"/>
</dbReference>
<feature type="domain" description="EGF-like" evidence="18">
    <location>
        <begin position="810"/>
        <end position="842"/>
    </location>
</feature>